<dbReference type="Gene3D" id="3.30.70.270">
    <property type="match status" value="1"/>
</dbReference>
<organism evidence="3 4">
    <name type="scientific">Nitrosomonas communis</name>
    <dbReference type="NCBI Taxonomy" id="44574"/>
    <lineage>
        <taxon>Bacteria</taxon>
        <taxon>Pseudomonadati</taxon>
        <taxon>Pseudomonadota</taxon>
        <taxon>Betaproteobacteria</taxon>
        <taxon>Nitrosomonadales</taxon>
        <taxon>Nitrosomonadaceae</taxon>
        <taxon>Nitrosomonas</taxon>
    </lineage>
</organism>
<evidence type="ECO:0000313" key="4">
    <source>
        <dbReference type="Proteomes" id="UP000183287"/>
    </source>
</evidence>
<dbReference type="CDD" id="cd01949">
    <property type="entry name" value="GGDEF"/>
    <property type="match status" value="1"/>
</dbReference>
<dbReference type="Proteomes" id="UP000183287">
    <property type="component" value="Unassembled WGS sequence"/>
</dbReference>
<dbReference type="SMART" id="SM00267">
    <property type="entry name" value="GGDEF"/>
    <property type="match status" value="1"/>
</dbReference>
<feature type="domain" description="GGDEF" evidence="2">
    <location>
        <begin position="305"/>
        <end position="438"/>
    </location>
</feature>
<feature type="domain" description="PAS" evidence="1">
    <location>
        <begin position="149"/>
        <end position="197"/>
    </location>
</feature>
<dbReference type="NCBIfam" id="TIGR00229">
    <property type="entry name" value="sensory_box"/>
    <property type="match status" value="1"/>
</dbReference>
<dbReference type="PROSITE" id="PS50112">
    <property type="entry name" value="PAS"/>
    <property type="match status" value="1"/>
</dbReference>
<dbReference type="InterPro" id="IPR052163">
    <property type="entry name" value="DGC-Regulatory_Protein"/>
</dbReference>
<dbReference type="RefSeq" id="WP_074904886.1">
    <property type="nucleotide sequence ID" value="NZ_FOUB01000014.1"/>
</dbReference>
<evidence type="ECO:0000313" key="3">
    <source>
        <dbReference type="EMBL" id="SFM13397.1"/>
    </source>
</evidence>
<proteinExistence type="predicted"/>
<dbReference type="PANTHER" id="PTHR46663">
    <property type="entry name" value="DIGUANYLATE CYCLASE DGCT-RELATED"/>
    <property type="match status" value="1"/>
</dbReference>
<dbReference type="SUPFAM" id="SSF55785">
    <property type="entry name" value="PYP-like sensor domain (PAS domain)"/>
    <property type="match status" value="1"/>
</dbReference>
<dbReference type="Pfam" id="PF08448">
    <property type="entry name" value="PAS_4"/>
    <property type="match status" value="1"/>
</dbReference>
<dbReference type="Pfam" id="PF00990">
    <property type="entry name" value="GGDEF"/>
    <property type="match status" value="1"/>
</dbReference>
<dbReference type="PROSITE" id="PS50887">
    <property type="entry name" value="GGDEF"/>
    <property type="match status" value="1"/>
</dbReference>
<evidence type="ECO:0000259" key="2">
    <source>
        <dbReference type="PROSITE" id="PS50887"/>
    </source>
</evidence>
<name>A0A1I4NDL0_9PROT</name>
<protein>
    <submittedName>
        <fullName evidence="3">PAS domain S-box-containing protein/diguanylate cyclase (GGDEF) domain-containing protein</fullName>
    </submittedName>
</protein>
<keyword evidence="4" id="KW-1185">Reference proteome</keyword>
<dbReference type="InterPro" id="IPR000160">
    <property type="entry name" value="GGDEF_dom"/>
</dbReference>
<dbReference type="GO" id="GO:0003824">
    <property type="term" value="F:catalytic activity"/>
    <property type="evidence" value="ECO:0007669"/>
    <property type="project" value="UniProtKB-ARBA"/>
</dbReference>
<dbReference type="InterPro" id="IPR029787">
    <property type="entry name" value="Nucleotide_cyclase"/>
</dbReference>
<dbReference type="InterPro" id="IPR000014">
    <property type="entry name" value="PAS"/>
</dbReference>
<dbReference type="FunFam" id="3.30.70.270:FF:000001">
    <property type="entry name" value="Diguanylate cyclase domain protein"/>
    <property type="match status" value="1"/>
</dbReference>
<dbReference type="NCBIfam" id="TIGR00254">
    <property type="entry name" value="GGDEF"/>
    <property type="match status" value="1"/>
</dbReference>
<dbReference type="AlphaFoldDB" id="A0A1I4NDL0"/>
<reference evidence="4" key="1">
    <citation type="submission" date="2016-10" db="EMBL/GenBank/DDBJ databases">
        <authorList>
            <person name="Varghese N."/>
            <person name="Submissions S."/>
        </authorList>
    </citation>
    <scope>NUCLEOTIDE SEQUENCE [LARGE SCALE GENOMIC DNA]</scope>
    <source>
        <strain evidence="4">Nm44</strain>
    </source>
</reference>
<dbReference type="SUPFAM" id="SSF55073">
    <property type="entry name" value="Nucleotide cyclase"/>
    <property type="match status" value="1"/>
</dbReference>
<gene>
    <name evidence="3" type="ORF">SAMN05421863_101453</name>
</gene>
<dbReference type="InterPro" id="IPR035965">
    <property type="entry name" value="PAS-like_dom_sf"/>
</dbReference>
<dbReference type="Gene3D" id="3.30.450.20">
    <property type="entry name" value="PAS domain"/>
    <property type="match status" value="1"/>
</dbReference>
<dbReference type="InterPro" id="IPR043128">
    <property type="entry name" value="Rev_trsase/Diguanyl_cyclase"/>
</dbReference>
<accession>A0A1I4NDL0</accession>
<dbReference type="EMBL" id="FOUB01000014">
    <property type="protein sequence ID" value="SFM13397.1"/>
    <property type="molecule type" value="Genomic_DNA"/>
</dbReference>
<dbReference type="PANTHER" id="PTHR46663:SF3">
    <property type="entry name" value="SLL0267 PROTEIN"/>
    <property type="match status" value="1"/>
</dbReference>
<dbReference type="CDD" id="cd00130">
    <property type="entry name" value="PAS"/>
    <property type="match status" value="1"/>
</dbReference>
<dbReference type="SMART" id="SM00091">
    <property type="entry name" value="PAS"/>
    <property type="match status" value="1"/>
</dbReference>
<evidence type="ECO:0000259" key="1">
    <source>
        <dbReference type="PROSITE" id="PS50112"/>
    </source>
</evidence>
<sequence length="447" mass="49792">MRLADFIRAEIEPILRDWEEFAKTIFHPKNMDSPKLRDHARGMLLTIAEDLDTYQSQLERVNKSKGLGLKKKGVSYAEVHGGDRLASGFSVNETVSEFRALRASVVSHWTKAYPMTAGHQLEDLTRFHEAIDQAIAESLDQYATVKEMETRLFGAILVASPDPIYVLDLEGRFVYANKATSALFALEPSAIIGKSTFDLGFSFASDLQHNLEKVIADQSTHRGKFVHTFASGQGERFEYLLAPVLDEHRNTEAIVCISRDITAQALAEEKIWHNAHHDPLTGLPNRRLFLDRLEQEVKHAKRSGLAFALLFLDLDGFKKINDSLGHEKGDRLLFDVAERLSDCGRQADTIARLGGDEFTVILTGAKQLKDVERVAQTIIDALAKPFHIAQQPVQISVSIGIALYPQDASSSVALLEAADQAMYKAKRSGSNRMCLYDTSDKTNTYSA</sequence>
<dbReference type="InterPro" id="IPR013656">
    <property type="entry name" value="PAS_4"/>
</dbReference>
<dbReference type="OrthoDB" id="8543296at2"/>